<dbReference type="InterPro" id="IPR011993">
    <property type="entry name" value="PH-like_dom_sf"/>
</dbReference>
<feature type="region of interest" description="Disordered" evidence="3">
    <location>
        <begin position="477"/>
        <end position="503"/>
    </location>
</feature>
<dbReference type="Gene3D" id="1.20.900.10">
    <property type="entry name" value="Dbl homology (DH) domain"/>
    <property type="match status" value="1"/>
</dbReference>
<reference evidence="6" key="1">
    <citation type="submission" date="2023-06" db="EMBL/GenBank/DDBJ databases">
        <authorList>
            <person name="Delattre M."/>
        </authorList>
    </citation>
    <scope>NUCLEOTIDE SEQUENCE</scope>
    <source>
        <strain evidence="6">AF72</strain>
    </source>
</reference>
<evidence type="ECO:0000259" key="4">
    <source>
        <dbReference type="PROSITE" id="PS50002"/>
    </source>
</evidence>
<dbReference type="SMART" id="SM00325">
    <property type="entry name" value="RhoGEF"/>
    <property type="match status" value="1"/>
</dbReference>
<dbReference type="FunFam" id="2.30.30.40:FF:000072">
    <property type="entry name" value="Unconventional Myosin IB"/>
    <property type="match status" value="1"/>
</dbReference>
<sequence>MPEPGHSGQNGHSEPHAVLACAKFAFNGKNNDELTFSKNDIIMITQQMEGGWWEGTLNGMTGWFPSDYVSVLSEKEKLARSRSVPNNDAMDECAQQPHLENFQPSTDAKAEFRKQVLQDFLKNEQDYLLNLRKTVDEYMKPMRQAEIMPSEDYDTLCGNIEQILIFQTDVMHKINLTLEDDVPKQRLGGVLIASAPALRDMLMAYCENHPRAVEVISEKDGALRVFVDTIRGTMKELITGLSEPFLHLGKYPIALQELERSMPDFHIDRGDVQRSCAVYKEMKYECDGMRKQKEMQLEFLAAGQIEEWASFQERGRIKHLALVDVERLGSDPNPRFVALFTNLMLILEVTAEQNVYKLLEKISMEGQRVRKVEGRHGVALGNDNPIILTSATQFEVERWLTAFAQLPGVVVEEASTSFAISPSQRYNVQNISSISPPRQPEITSAPAPEYARIAKKPSYGINEIKLNHELEMVVPEGDDEEPRYQKEPARQQNGYRPYPPVRGPSYAVNYGKKPVKMRNKDVHSQSNEDAVLLRIVEGYWQSGRSAPATYDQAPQLIVAEDEKILVEEMVDGQLVFQEKSLVDTVYALKDQVNSLQQKMEQLMTTVEKEQRARRRMEETWRRGSENWNSNLNTTPKTDTSYLSESQMQA</sequence>
<dbReference type="SUPFAM" id="SSF50044">
    <property type="entry name" value="SH3-domain"/>
    <property type="match status" value="1"/>
</dbReference>
<gene>
    <name evidence="6" type="ORF">MSPICULIGERA_LOCUS21387</name>
</gene>
<evidence type="ECO:0000313" key="6">
    <source>
        <dbReference type="EMBL" id="CAJ0583300.1"/>
    </source>
</evidence>
<dbReference type="InterPro" id="IPR000219">
    <property type="entry name" value="DH_dom"/>
</dbReference>
<dbReference type="InterPro" id="IPR035899">
    <property type="entry name" value="DBL_dom_sf"/>
</dbReference>
<dbReference type="AlphaFoldDB" id="A0AA36DBG6"/>
<feature type="domain" description="DH" evidence="5">
    <location>
        <begin position="112"/>
        <end position="289"/>
    </location>
</feature>
<feature type="domain" description="SH3" evidence="4">
    <location>
        <begin position="15"/>
        <end position="74"/>
    </location>
</feature>
<dbReference type="Pfam" id="PF14604">
    <property type="entry name" value="SH3_9"/>
    <property type="match status" value="1"/>
</dbReference>
<name>A0AA36DBG6_9BILA</name>
<dbReference type="InterPro" id="IPR001452">
    <property type="entry name" value="SH3_domain"/>
</dbReference>
<feature type="non-terminal residue" evidence="6">
    <location>
        <position position="1"/>
    </location>
</feature>
<dbReference type="Proteomes" id="UP001177023">
    <property type="component" value="Unassembled WGS sequence"/>
</dbReference>
<keyword evidence="1 2" id="KW-0728">SH3 domain</keyword>
<dbReference type="Gene3D" id="2.30.29.30">
    <property type="entry name" value="Pleckstrin-homology domain (PH domain)/Phosphotyrosine-binding domain (PTB)"/>
    <property type="match status" value="1"/>
</dbReference>
<evidence type="ECO:0000313" key="7">
    <source>
        <dbReference type="Proteomes" id="UP001177023"/>
    </source>
</evidence>
<dbReference type="SMART" id="SM00326">
    <property type="entry name" value="SH3"/>
    <property type="match status" value="1"/>
</dbReference>
<dbReference type="InterPro" id="IPR036028">
    <property type="entry name" value="SH3-like_dom_sf"/>
</dbReference>
<dbReference type="CDD" id="cd00160">
    <property type="entry name" value="RhoGEF"/>
    <property type="match status" value="1"/>
</dbReference>
<dbReference type="SUPFAM" id="SSF48065">
    <property type="entry name" value="DBL homology domain (DH-domain)"/>
    <property type="match status" value="1"/>
</dbReference>
<dbReference type="Pfam" id="PF16523">
    <property type="entry name" value="betaPIX_CC"/>
    <property type="match status" value="1"/>
</dbReference>
<dbReference type="PANTHER" id="PTHR46026:SF1">
    <property type="entry name" value="RHO-TYPE GUANINE NUCLEOTIDE EXCHANGE FACTOR, ISOFORM F"/>
    <property type="match status" value="1"/>
</dbReference>
<dbReference type="PANTHER" id="PTHR46026">
    <property type="entry name" value="RHO-TYPE GUANINE NUCLEOTIDE EXCHANGE FACTOR, ISOFORM F"/>
    <property type="match status" value="1"/>
</dbReference>
<evidence type="ECO:0000259" key="5">
    <source>
        <dbReference type="PROSITE" id="PS50010"/>
    </source>
</evidence>
<accession>A0AA36DBG6</accession>
<dbReference type="PROSITE" id="PS50010">
    <property type="entry name" value="DH_2"/>
    <property type="match status" value="1"/>
</dbReference>
<proteinExistence type="predicted"/>
<dbReference type="Gene3D" id="1.20.5.390">
    <property type="entry name" value="L1 transposable element, trimerization domain"/>
    <property type="match status" value="1"/>
</dbReference>
<protein>
    <recommendedName>
        <fullName evidence="8">Rho guanine nucleotide exchange factor 7</fullName>
    </recommendedName>
</protein>
<feature type="region of interest" description="Disordered" evidence="3">
    <location>
        <begin position="608"/>
        <end position="649"/>
    </location>
</feature>
<dbReference type="Gene3D" id="2.30.30.40">
    <property type="entry name" value="SH3 Domains"/>
    <property type="match status" value="1"/>
</dbReference>
<dbReference type="PROSITE" id="PS50002">
    <property type="entry name" value="SH3"/>
    <property type="match status" value="1"/>
</dbReference>
<feature type="compositionally biased region" description="Polar residues" evidence="3">
    <location>
        <begin position="625"/>
        <end position="649"/>
    </location>
</feature>
<evidence type="ECO:0000256" key="3">
    <source>
        <dbReference type="SAM" id="MobiDB-lite"/>
    </source>
</evidence>
<comment type="caution">
    <text evidence="6">The sequence shown here is derived from an EMBL/GenBank/DDBJ whole genome shotgun (WGS) entry which is preliminary data.</text>
</comment>
<dbReference type="GO" id="GO:0005737">
    <property type="term" value="C:cytoplasm"/>
    <property type="evidence" value="ECO:0007669"/>
    <property type="project" value="TreeGrafter"/>
</dbReference>
<feature type="compositionally biased region" description="Basic and acidic residues" evidence="3">
    <location>
        <begin position="608"/>
        <end position="624"/>
    </location>
</feature>
<dbReference type="InterPro" id="IPR032409">
    <property type="entry name" value="GEF6/7_CC"/>
</dbReference>
<dbReference type="Pfam" id="PF00621">
    <property type="entry name" value="RhoGEF"/>
    <property type="match status" value="1"/>
</dbReference>
<evidence type="ECO:0000256" key="1">
    <source>
        <dbReference type="ARBA" id="ARBA00022443"/>
    </source>
</evidence>
<dbReference type="GO" id="GO:0005085">
    <property type="term" value="F:guanyl-nucleotide exchange factor activity"/>
    <property type="evidence" value="ECO:0007669"/>
    <property type="project" value="InterPro"/>
</dbReference>
<dbReference type="CDD" id="cd11877">
    <property type="entry name" value="SH3_PIX"/>
    <property type="match status" value="1"/>
</dbReference>
<organism evidence="6 7">
    <name type="scientific">Mesorhabditis spiculigera</name>
    <dbReference type="NCBI Taxonomy" id="96644"/>
    <lineage>
        <taxon>Eukaryota</taxon>
        <taxon>Metazoa</taxon>
        <taxon>Ecdysozoa</taxon>
        <taxon>Nematoda</taxon>
        <taxon>Chromadorea</taxon>
        <taxon>Rhabditida</taxon>
        <taxon>Rhabditina</taxon>
        <taxon>Rhabditomorpha</taxon>
        <taxon>Rhabditoidea</taxon>
        <taxon>Rhabditidae</taxon>
        <taxon>Mesorhabditinae</taxon>
        <taxon>Mesorhabditis</taxon>
    </lineage>
</organism>
<dbReference type="EMBL" id="CATQJA010002665">
    <property type="protein sequence ID" value="CAJ0583300.1"/>
    <property type="molecule type" value="Genomic_DNA"/>
</dbReference>
<dbReference type="GO" id="GO:0016192">
    <property type="term" value="P:vesicle-mediated transport"/>
    <property type="evidence" value="ECO:0007669"/>
    <property type="project" value="UniProtKB-ARBA"/>
</dbReference>
<evidence type="ECO:0008006" key="8">
    <source>
        <dbReference type="Google" id="ProtNLM"/>
    </source>
</evidence>
<evidence type="ECO:0000256" key="2">
    <source>
        <dbReference type="PROSITE-ProRule" id="PRU00192"/>
    </source>
</evidence>
<keyword evidence="7" id="KW-1185">Reference proteome</keyword>
<dbReference type="PRINTS" id="PR00452">
    <property type="entry name" value="SH3DOMAIN"/>
</dbReference>